<dbReference type="EMBL" id="JBAMIC010000021">
    <property type="protein sequence ID" value="KAK7092617.1"/>
    <property type="molecule type" value="Genomic_DNA"/>
</dbReference>
<evidence type="ECO:0000313" key="2">
    <source>
        <dbReference type="EMBL" id="KAK7092617.1"/>
    </source>
</evidence>
<feature type="chain" id="PRO_5043055195" evidence="1">
    <location>
        <begin position="19"/>
        <end position="91"/>
    </location>
</feature>
<dbReference type="AlphaFoldDB" id="A0AAN9ASZ8"/>
<comment type="caution">
    <text evidence="2">The sequence shown here is derived from an EMBL/GenBank/DDBJ whole genome shotgun (WGS) entry which is preliminary data.</text>
</comment>
<name>A0AAN9ASZ8_9CAEN</name>
<keyword evidence="3" id="KW-1185">Reference proteome</keyword>
<sequence>MQKIAVAMLVVCMPILTSLLEQKTTVPPWRPQGRFGKRGDFESLKTSASSGEIEVPVEAMASSDRAAALNVVVKFCTLVDAPGFSWAPESP</sequence>
<feature type="signal peptide" evidence="1">
    <location>
        <begin position="1"/>
        <end position="18"/>
    </location>
</feature>
<keyword evidence="1" id="KW-0732">Signal</keyword>
<accession>A0AAN9ASZ8</accession>
<reference evidence="2 3" key="1">
    <citation type="submission" date="2024-02" db="EMBL/GenBank/DDBJ databases">
        <title>Chromosome-scale genome assembly of the rough periwinkle Littorina saxatilis.</title>
        <authorList>
            <person name="De Jode A."/>
            <person name="Faria R."/>
            <person name="Formenti G."/>
            <person name="Sims Y."/>
            <person name="Smith T.P."/>
            <person name="Tracey A."/>
            <person name="Wood J.M.D."/>
            <person name="Zagrodzka Z.B."/>
            <person name="Johannesson K."/>
            <person name="Butlin R.K."/>
            <person name="Leder E.H."/>
        </authorList>
    </citation>
    <scope>NUCLEOTIDE SEQUENCE [LARGE SCALE GENOMIC DNA]</scope>
    <source>
        <strain evidence="2">Snail1</strain>
        <tissue evidence="2">Muscle</tissue>
    </source>
</reference>
<protein>
    <submittedName>
        <fullName evidence="2">Uncharacterized protein</fullName>
    </submittedName>
</protein>
<organism evidence="2 3">
    <name type="scientific">Littorina saxatilis</name>
    <dbReference type="NCBI Taxonomy" id="31220"/>
    <lineage>
        <taxon>Eukaryota</taxon>
        <taxon>Metazoa</taxon>
        <taxon>Spiralia</taxon>
        <taxon>Lophotrochozoa</taxon>
        <taxon>Mollusca</taxon>
        <taxon>Gastropoda</taxon>
        <taxon>Caenogastropoda</taxon>
        <taxon>Littorinimorpha</taxon>
        <taxon>Littorinoidea</taxon>
        <taxon>Littorinidae</taxon>
        <taxon>Littorina</taxon>
    </lineage>
</organism>
<evidence type="ECO:0000313" key="3">
    <source>
        <dbReference type="Proteomes" id="UP001374579"/>
    </source>
</evidence>
<evidence type="ECO:0000256" key="1">
    <source>
        <dbReference type="SAM" id="SignalP"/>
    </source>
</evidence>
<dbReference type="Proteomes" id="UP001374579">
    <property type="component" value="Unassembled WGS sequence"/>
</dbReference>
<proteinExistence type="predicted"/>
<gene>
    <name evidence="2" type="ORF">V1264_008338</name>
</gene>